<proteinExistence type="inferred from homology"/>
<dbReference type="Pfam" id="PF03315">
    <property type="entry name" value="SDH_beta"/>
    <property type="match status" value="1"/>
</dbReference>
<evidence type="ECO:0000256" key="8">
    <source>
        <dbReference type="ARBA" id="ARBA00023239"/>
    </source>
</evidence>
<keyword evidence="14" id="KW-1185">Reference proteome</keyword>
<evidence type="ECO:0000256" key="4">
    <source>
        <dbReference type="ARBA" id="ARBA00022485"/>
    </source>
</evidence>
<evidence type="ECO:0000256" key="11">
    <source>
        <dbReference type="RuleBase" id="RU366059"/>
    </source>
</evidence>
<dbReference type="GO" id="GO:0003941">
    <property type="term" value="F:L-serine ammonia-lyase activity"/>
    <property type="evidence" value="ECO:0007669"/>
    <property type="project" value="UniProtKB-EC"/>
</dbReference>
<keyword evidence="6 10" id="KW-0408">Iron</keyword>
<evidence type="ECO:0000259" key="12">
    <source>
        <dbReference type="PROSITE" id="PS51671"/>
    </source>
</evidence>
<protein>
    <recommendedName>
        <fullName evidence="10">L-serine deaminase</fullName>
    </recommendedName>
</protein>
<dbReference type="NCBIfam" id="TIGR00719">
    <property type="entry name" value="sda_beta"/>
    <property type="match status" value="1"/>
</dbReference>
<evidence type="ECO:0000256" key="9">
    <source>
        <dbReference type="ARBA" id="ARBA00049406"/>
    </source>
</evidence>
<comment type="similarity">
    <text evidence="2 10 11">Belongs to the iron-sulfur dependent L-serine dehydratase family.</text>
</comment>
<name>A0ABX8RA61_9CLOT</name>
<sequence>MKNYSAFDVIGPRMIGPSSSHTAGAARLGKVARRICGEEVKKVIFTLHGSFAKTYRGHGTDKALVAGILGMEPEDKHLRKSMEIAKKKGLDYQFVEEDLGDVHPNTVKISMIDKKGNQSEIVGSSIGGGNIKIIKINGLDVEFTGEYSTLIVRQIDVPGVIAKVTKIVSQVEINIAFMRVFRQNKGKDAFMIIETDDPIPKGIIEKIRSIGEEIIHVYIVDVL</sequence>
<dbReference type="PIRSF" id="PIRSF036692">
    <property type="entry name" value="SDH_B"/>
    <property type="match status" value="1"/>
</dbReference>
<evidence type="ECO:0000256" key="2">
    <source>
        <dbReference type="ARBA" id="ARBA00008636"/>
    </source>
</evidence>
<dbReference type="CDD" id="cd04903">
    <property type="entry name" value="ACT_LSD"/>
    <property type="match status" value="1"/>
</dbReference>
<feature type="domain" description="ACT" evidence="12">
    <location>
        <begin position="149"/>
        <end position="222"/>
    </location>
</feature>
<keyword evidence="3 10" id="KW-0312">Gluconeogenesis</keyword>
<keyword evidence="8 10" id="KW-0456">Lyase</keyword>
<gene>
    <name evidence="13" type="primary">sdaAB</name>
    <name evidence="13" type="ORF">KVH43_11195</name>
</gene>
<organism evidence="13 14">
    <name type="scientific">Crassaminicella indica</name>
    <dbReference type="NCBI Taxonomy" id="2855394"/>
    <lineage>
        <taxon>Bacteria</taxon>
        <taxon>Bacillati</taxon>
        <taxon>Bacillota</taxon>
        <taxon>Clostridia</taxon>
        <taxon>Eubacteriales</taxon>
        <taxon>Clostridiaceae</taxon>
        <taxon>Crassaminicella</taxon>
    </lineage>
</organism>
<comment type="pathway">
    <text evidence="10">Carbohydrate biosynthesis; gluconeogenesis.</text>
</comment>
<evidence type="ECO:0000256" key="1">
    <source>
        <dbReference type="ARBA" id="ARBA00001966"/>
    </source>
</evidence>
<keyword evidence="5 10" id="KW-0479">Metal-binding</keyword>
<evidence type="ECO:0000256" key="3">
    <source>
        <dbReference type="ARBA" id="ARBA00022432"/>
    </source>
</evidence>
<dbReference type="PANTHER" id="PTHR30182">
    <property type="entry name" value="L-SERINE DEHYDRATASE"/>
    <property type="match status" value="1"/>
</dbReference>
<dbReference type="PROSITE" id="PS51671">
    <property type="entry name" value="ACT"/>
    <property type="match status" value="1"/>
</dbReference>
<dbReference type="EMBL" id="CP078093">
    <property type="protein sequence ID" value="QXM05913.1"/>
    <property type="molecule type" value="Genomic_DNA"/>
</dbReference>
<comment type="catalytic activity">
    <reaction evidence="9 10 11">
        <text>L-serine = pyruvate + NH4(+)</text>
        <dbReference type="Rhea" id="RHEA:19169"/>
        <dbReference type="ChEBI" id="CHEBI:15361"/>
        <dbReference type="ChEBI" id="CHEBI:28938"/>
        <dbReference type="ChEBI" id="CHEBI:33384"/>
        <dbReference type="EC" id="4.3.1.17"/>
    </reaction>
</comment>
<keyword evidence="7 10" id="KW-0411">Iron-sulfur</keyword>
<dbReference type="InterPro" id="IPR002912">
    <property type="entry name" value="ACT_dom"/>
</dbReference>
<dbReference type="PANTHER" id="PTHR30182:SF12">
    <property type="entry name" value="L-SERINE DEHYDRATASE, BETA CHAIN-RELATED"/>
    <property type="match status" value="1"/>
</dbReference>
<dbReference type="Proteomes" id="UP000886818">
    <property type="component" value="Chromosome"/>
</dbReference>
<evidence type="ECO:0000256" key="7">
    <source>
        <dbReference type="ARBA" id="ARBA00023014"/>
    </source>
</evidence>
<accession>A0ABX8RA61</accession>
<evidence type="ECO:0000313" key="13">
    <source>
        <dbReference type="EMBL" id="QXM05913.1"/>
    </source>
</evidence>
<dbReference type="InterPro" id="IPR051318">
    <property type="entry name" value="Fe-S_L-Ser"/>
</dbReference>
<keyword evidence="4 10" id="KW-0004">4Fe-4S</keyword>
<evidence type="ECO:0000256" key="5">
    <source>
        <dbReference type="ARBA" id="ARBA00022723"/>
    </source>
</evidence>
<dbReference type="Pfam" id="PF01842">
    <property type="entry name" value="ACT"/>
    <property type="match status" value="1"/>
</dbReference>
<evidence type="ECO:0000256" key="6">
    <source>
        <dbReference type="ARBA" id="ARBA00023004"/>
    </source>
</evidence>
<dbReference type="InterPro" id="IPR005131">
    <property type="entry name" value="Ser_deHydtase_bsu"/>
</dbReference>
<dbReference type="RefSeq" id="WP_218282610.1">
    <property type="nucleotide sequence ID" value="NZ_CP078093.1"/>
</dbReference>
<reference evidence="13" key="1">
    <citation type="submission" date="2021-07" db="EMBL/GenBank/DDBJ databases">
        <title>Complete genome sequence of Crassaminicella sp. 143-21, isolated from a deep-sea hydrothermal vent.</title>
        <authorList>
            <person name="Li X."/>
        </authorList>
    </citation>
    <scope>NUCLEOTIDE SEQUENCE</scope>
    <source>
        <strain evidence="13">143-21</strain>
    </source>
</reference>
<dbReference type="InterPro" id="IPR004643">
    <property type="entry name" value="Fe-S_L-Ser_bsu"/>
</dbReference>
<evidence type="ECO:0000313" key="14">
    <source>
        <dbReference type="Proteomes" id="UP000886818"/>
    </source>
</evidence>
<comment type="cofactor">
    <cofactor evidence="1 11">
        <name>[4Fe-4S] cluster</name>
        <dbReference type="ChEBI" id="CHEBI:49883"/>
    </cofactor>
</comment>
<evidence type="ECO:0000256" key="10">
    <source>
        <dbReference type="PIRNR" id="PIRNR036692"/>
    </source>
</evidence>